<name>A0A5C6CZS8_9BACT</name>
<feature type="transmembrane region" description="Helical" evidence="1">
    <location>
        <begin position="45"/>
        <end position="69"/>
    </location>
</feature>
<keyword evidence="1" id="KW-1133">Transmembrane helix</keyword>
<gene>
    <name evidence="2" type="ORF">Poly41_67820</name>
</gene>
<dbReference type="RefSeq" id="WP_146531441.1">
    <property type="nucleotide sequence ID" value="NZ_SJPV01000025.1"/>
</dbReference>
<keyword evidence="1" id="KW-0812">Transmembrane</keyword>
<evidence type="ECO:0000313" key="2">
    <source>
        <dbReference type="EMBL" id="TWU28991.1"/>
    </source>
</evidence>
<dbReference type="Proteomes" id="UP000319143">
    <property type="component" value="Unassembled WGS sequence"/>
</dbReference>
<comment type="caution">
    <text evidence="2">The sequence shown here is derived from an EMBL/GenBank/DDBJ whole genome shotgun (WGS) entry which is preliminary data.</text>
</comment>
<feature type="transmembrane region" description="Helical" evidence="1">
    <location>
        <begin position="162"/>
        <end position="182"/>
    </location>
</feature>
<keyword evidence="3" id="KW-1185">Reference proteome</keyword>
<feature type="transmembrane region" description="Helical" evidence="1">
    <location>
        <begin position="132"/>
        <end position="150"/>
    </location>
</feature>
<evidence type="ECO:0000256" key="1">
    <source>
        <dbReference type="SAM" id="Phobius"/>
    </source>
</evidence>
<accession>A0A5C6CZS8</accession>
<dbReference type="EMBL" id="SJPV01000025">
    <property type="protein sequence ID" value="TWU28991.1"/>
    <property type="molecule type" value="Genomic_DNA"/>
</dbReference>
<dbReference type="AlphaFoldDB" id="A0A5C6CZS8"/>
<reference evidence="2 3" key="1">
    <citation type="submission" date="2019-02" db="EMBL/GenBank/DDBJ databases">
        <title>Deep-cultivation of Planctomycetes and their phenomic and genomic characterization uncovers novel biology.</title>
        <authorList>
            <person name="Wiegand S."/>
            <person name="Jogler M."/>
            <person name="Boedeker C."/>
            <person name="Pinto D."/>
            <person name="Vollmers J."/>
            <person name="Rivas-Marin E."/>
            <person name="Kohn T."/>
            <person name="Peeters S.H."/>
            <person name="Heuer A."/>
            <person name="Rast P."/>
            <person name="Oberbeckmann S."/>
            <person name="Bunk B."/>
            <person name="Jeske O."/>
            <person name="Meyerdierks A."/>
            <person name="Storesund J.E."/>
            <person name="Kallscheuer N."/>
            <person name="Luecker S."/>
            <person name="Lage O.M."/>
            <person name="Pohl T."/>
            <person name="Merkel B.J."/>
            <person name="Hornburger P."/>
            <person name="Mueller R.-W."/>
            <person name="Bruemmer F."/>
            <person name="Labrenz M."/>
            <person name="Spormann A.M."/>
            <person name="Op Den Camp H."/>
            <person name="Overmann J."/>
            <person name="Amann R."/>
            <person name="Jetten M.S.M."/>
            <person name="Mascher T."/>
            <person name="Medema M.H."/>
            <person name="Devos D.P."/>
            <person name="Kaster A.-K."/>
            <person name="Ovreas L."/>
            <person name="Rohde M."/>
            <person name="Galperin M.Y."/>
            <person name="Jogler C."/>
        </authorList>
    </citation>
    <scope>NUCLEOTIDE SEQUENCE [LARGE SCALE GENOMIC DNA]</scope>
    <source>
        <strain evidence="2 3">Poly41</strain>
    </source>
</reference>
<evidence type="ECO:0000313" key="3">
    <source>
        <dbReference type="Proteomes" id="UP000319143"/>
    </source>
</evidence>
<feature type="transmembrane region" description="Helical" evidence="1">
    <location>
        <begin position="76"/>
        <end position="97"/>
    </location>
</feature>
<dbReference type="OrthoDB" id="268289at2"/>
<keyword evidence="1" id="KW-0472">Membrane</keyword>
<organism evidence="2 3">
    <name type="scientific">Novipirellula artificiosorum</name>
    <dbReference type="NCBI Taxonomy" id="2528016"/>
    <lineage>
        <taxon>Bacteria</taxon>
        <taxon>Pseudomonadati</taxon>
        <taxon>Planctomycetota</taxon>
        <taxon>Planctomycetia</taxon>
        <taxon>Pirellulales</taxon>
        <taxon>Pirellulaceae</taxon>
        <taxon>Novipirellula</taxon>
    </lineage>
</organism>
<protein>
    <submittedName>
        <fullName evidence="2">Uncharacterized protein</fullName>
    </submittedName>
</protein>
<sequence length="242" mass="25954">MIKPTFVFLAPLGCLLMLIFRSLTPFRMMSMIGEMMQPDSRFSDVTSMAPVGAFGAVMFGLGMMSLTLLMRKPSHIARILLVYAALLMIAGAASNLFGDWLMMSAFRDLAMADHIDADAFLDSFRWAKTSMLVGYALLLAATAAIAAGATRMETKARMARTSIVIGSISLLLLLLMVLWSQISILPFSEVLGGDSVNPSSLAGSMNGVLRSDFLSQGSMFGFAVATLIVAVSRRKGQTKDGG</sequence>
<feature type="transmembrane region" description="Helical" evidence="1">
    <location>
        <begin position="213"/>
        <end position="231"/>
    </location>
</feature>
<proteinExistence type="predicted"/>